<reference evidence="11" key="1">
    <citation type="journal article" date="2012" name="Mycol. Prog.">
        <title>Characterization of two novel non-reducing polyketide synthase genes from the lichen-forming fungus Hypogymnia physodes.</title>
        <authorList>
            <person name="Yu N.H."/>
            <person name="Kim J.A."/>
            <person name="Jeong M.H."/>
            <person name="Cheong Y.H."/>
            <person name="Jung J.S."/>
            <person name="Hur J.-S."/>
        </authorList>
    </citation>
    <scope>NUCLEOTIDE SEQUENCE</scope>
</reference>
<dbReference type="InterPro" id="IPR001227">
    <property type="entry name" value="Ac_transferase_dom_sf"/>
</dbReference>
<dbReference type="InterPro" id="IPR050444">
    <property type="entry name" value="Polyketide_Synthase"/>
</dbReference>
<dbReference type="GO" id="GO:0016746">
    <property type="term" value="F:acyltransferase activity"/>
    <property type="evidence" value="ECO:0007669"/>
    <property type="project" value="UniProtKB-KW"/>
</dbReference>
<dbReference type="CDD" id="cd00833">
    <property type="entry name" value="PKS"/>
    <property type="match status" value="1"/>
</dbReference>
<dbReference type="Gene3D" id="3.30.70.3290">
    <property type="match status" value="1"/>
</dbReference>
<dbReference type="InterPro" id="IPR013120">
    <property type="entry name" value="FAR_NAD-bd"/>
</dbReference>
<sequence>MLTRPMLQAYVSVCYDETRATVTASASTASLLQQRLKAAGITATEVGLHGRFHCECYRDDIESLISFCDTVPELQFPEASGLVLPTRLNSGGELVTQGKLHHIALRSILVEQSLWYQTFGAVHSSRLINKGSLLVCFGLERCVPPLLVRGLGPQLIHMANLEEAKSRLSVEAVKLGTSLKHPRGSSENEVAVIGVSCKVAGADDLEEFWKLLCEGQSQHTEVPKERFESHWRDVDPKRKWYGNFLRHHDAFDHKFFNKSLQEVASQDPQQRLMMQIAYQAVEQSGYLNSPNADKHVGCYIGIGAIDYEKNIACHTPNAFTAKGSLRSFAAGNISGYFGWTGPGLTIDTAHSASAVAVHQACQAILHGECTAALAGGTSVMTDPLWFQNWAGASFLSPTGACRSFDANADGYCRGEGIAAVFLKQMSKAIADGDPIIGCIGSTAVYQNPIFVPHCPSLSALYRNVTQKAGLKPEDIYVVEAHGTGSPAGDPIEYESILQVFGGPTRSTPLSIGSVKGHIGHTECASGVVALVKILLMIQEGVILPQASFQALNHHIKASPSDMMEVVTHLKDWNSDFRAALINNFGASGSIASMVVTQPVPHEGAGSSLIHSANIKHPFWICGFNERSLREYCAKLKNLVRSKIISAKKISVANLAFNVYRQSNRSLPQGLIFGCSSVSDLESKLTAFIDGDKSLAVTAKKSPRPVILCFGGQTSTFVGLDRNVYNGVSLLRSHLDQCHAILESLGLSGIHPDIFQRTPIEDPVKLQTMLFATQYSCARSWIDAGIQIAAVVGHSFGELTALCINGVLSLKDTIRITAARAKIVRDCWGSDLGSNLIVEADLQEVNKLLVDSCYPFKDRRPVTIACFNGPRSFTLAGPSKAIDAVAESAASFPTMRVKRLPVANAFHSTLVEPLMADLKELGQGVTFHEPIIPWQSATMSKTTENLSSSFFADHMRNAVYFNHALQRLSKQFPSSIWLEAGSNSTVTRMASVALEPCSDSYFQSVNITSENGLQNLIDATISLWKEGLSFTFWAHHPSQTREYSPLLLPPYQFEKHRHWLELKKPEEVVAEITPQRLIQQEDLPKELYTLVGYQDSEQRSARFRINTLCKKYEEFLSGYFFAQTAPICPAILGVDMAIEALFSLRPDFAASNLEPQIFKLNKQAPICVDASRTVWLDLEAVDIKFHTWDWKLVSTKDSITTFHFSGTIIFGPIDDPYVQTDLAKYARLIGHQRCLDVLNNPDADDIIQGRNVYKAFAEIVDYGEKYRGLQKVVGKGRESTGRVVKQYTGKPGLIRISRSALARLVTFGGALMEVIIGINYARVSKLSMSRILSGLTEGAVQSTTPAAAHFVTTKRSAPLLATANIPPPPTTSSEPAEVPKPRKEKINTSGLTIPDLIKGLIADLSGLEPANIMVDTRLADIGIDSVLGMELAHELEGELKCSLHAERLMEATTRQTLVECVQSALAPESDGDEPTAGSQSVDSLSNTQTSVSPKARMDVAEYLADSLGVEEGDVFPDPVLRDLGVGPLPSTKLRSDIANKLEIDTLDDVISEELTTKELDLKINGQPKGASKTASAIPPETVKPKTLPVNESSQATASNLGGLSASDDLIIPASMILEAFGETKLLTNQFIADCGCADYLGFVTPKQIQLCVALIVEAFEQLGCALRTAKVGQKLDRIECLPQHGRLAEYLYTMLEKDARLIDVKGNQIKRTAISPPAKSSKEILQNLMHSFPDHGYANKLIYFIGTRLADVMTGKSEGIKLISGSEEGGELVSGLYGDSPFNKLAYKQIEDFIKRLISKLPMHKGPLKILEMAAGTGGKTKYLVPMLANINVQVEYTFTDAATSSVAAARERFKAYHFMQFRTHDNEKAPANDLLGTQHIIIAGNAVHSNHSLTESTRSIHKALRPDGFLLLLEKTESLLWTDMIFGCLESWWLFGHVRQNAISHQSQWERELQSVGYGHVEWTDGNCPENNIQRILIAMASGPKYDHLPINPKLVDGHANDPVARQAVVDEYVLKSTHGLTAPVRLNRVTAAPSATDNCVLVTGASGSLGSHLVAHFAGLPNVKTVVCLNRRVSGSEPGARQRESMESKGIKFDHNAHSKLRVFETNTAKPMLGLPRDKYEDLQNTVTHVLHNAWPMSGTRPVKGFGLQFQVMRNLIDFVRGISCRRDKGSKVSFQFISSIATVGQYPIRSGNVNVPEDRTTIESVLPNGYGDAKFVCERMLDETLHKYPQRFRVMTVRLGQVAGSKTSGYWNPAEHISFLIKSSQTLKALPQLDGLLSWTPVNDVAATLGDLILAENTPHPIYHIDNPNAIPLDEWVKRVRNFPGSVDLDNPAAKLMVFLEDDFIRMACGGLLLDTTNNREHSKTLANVGPVSEDTTRKYVLAWKKMGFLYE</sequence>
<dbReference type="PANTHER" id="PTHR45681:SF6">
    <property type="entry name" value="POLYKETIDE SYNTHASE 37"/>
    <property type="match status" value="1"/>
</dbReference>
<dbReference type="InterPro" id="IPR016035">
    <property type="entry name" value="Acyl_Trfase/lysoPLipase"/>
</dbReference>
<evidence type="ECO:0000259" key="9">
    <source>
        <dbReference type="PROSITE" id="PS52004"/>
    </source>
</evidence>
<dbReference type="SMART" id="SM00827">
    <property type="entry name" value="PKS_AT"/>
    <property type="match status" value="1"/>
</dbReference>
<dbReference type="EMBL" id="JX067627">
    <property type="protein sequence ID" value="AFO67256.1"/>
    <property type="molecule type" value="Genomic_DNA"/>
</dbReference>
<dbReference type="InterPro" id="IPR014043">
    <property type="entry name" value="Acyl_transferase_dom"/>
</dbReference>
<keyword evidence="1" id="KW-0596">Phosphopantetheine</keyword>
<feature type="region of interest" description="C-terminal hotdog fold" evidence="6">
    <location>
        <begin position="1242"/>
        <end position="1401"/>
    </location>
</feature>
<dbReference type="Gene3D" id="3.40.47.10">
    <property type="match status" value="1"/>
</dbReference>
<dbReference type="InterPro" id="IPR014030">
    <property type="entry name" value="Ketoacyl_synth_N"/>
</dbReference>
<keyword evidence="4" id="KW-0511">Multifunctional enzyme</keyword>
<evidence type="ECO:0000259" key="10">
    <source>
        <dbReference type="PROSITE" id="PS52019"/>
    </source>
</evidence>
<dbReference type="Pfam" id="PF02801">
    <property type="entry name" value="Ketoacyl-synt_C"/>
    <property type="match status" value="1"/>
</dbReference>
<dbReference type="Pfam" id="PF07993">
    <property type="entry name" value="NAD_binding_4"/>
    <property type="match status" value="1"/>
</dbReference>
<dbReference type="Pfam" id="PF00698">
    <property type="entry name" value="Acyl_transf_1"/>
    <property type="match status" value="1"/>
</dbReference>
<keyword evidence="2" id="KW-0597">Phosphoprotein</keyword>
<evidence type="ECO:0000256" key="5">
    <source>
        <dbReference type="ARBA" id="ARBA00023315"/>
    </source>
</evidence>
<gene>
    <name evidence="11" type="primary">pks2</name>
</gene>
<dbReference type="InterPro" id="IPR041068">
    <property type="entry name" value="HTH_51"/>
</dbReference>
<dbReference type="InterPro" id="IPR016039">
    <property type="entry name" value="Thiolase-like"/>
</dbReference>
<dbReference type="PROSITE" id="PS52004">
    <property type="entry name" value="KS3_2"/>
    <property type="match status" value="1"/>
</dbReference>
<dbReference type="InterPro" id="IPR029063">
    <property type="entry name" value="SAM-dependent_MTases_sf"/>
</dbReference>
<protein>
    <submittedName>
        <fullName evidence="11">Non-reducing polyketide synthase 2</fullName>
    </submittedName>
</protein>
<dbReference type="Gene3D" id="3.40.50.720">
    <property type="entry name" value="NAD(P)-binding Rossmann-like Domain"/>
    <property type="match status" value="1"/>
</dbReference>
<dbReference type="SUPFAM" id="SSF55048">
    <property type="entry name" value="Probable ACP-binding domain of malonyl-CoA ACP transacylase"/>
    <property type="match status" value="1"/>
</dbReference>
<dbReference type="InterPro" id="IPR049900">
    <property type="entry name" value="PKS_mFAS_DH"/>
</dbReference>
<feature type="region of interest" description="Disordered" evidence="7">
    <location>
        <begin position="1465"/>
        <end position="1491"/>
    </location>
</feature>
<evidence type="ECO:0000256" key="6">
    <source>
        <dbReference type="PROSITE-ProRule" id="PRU01363"/>
    </source>
</evidence>
<dbReference type="PROSITE" id="PS00012">
    <property type="entry name" value="PHOSPHOPANTETHEINE"/>
    <property type="match status" value="1"/>
</dbReference>
<feature type="region of interest" description="N-terminal hotdog fold" evidence="6">
    <location>
        <begin position="1087"/>
        <end position="1214"/>
    </location>
</feature>
<dbReference type="Gene3D" id="3.40.50.150">
    <property type="entry name" value="Vaccinia Virus protein VP39"/>
    <property type="match status" value="1"/>
</dbReference>
<dbReference type="Gene3D" id="1.10.1200.10">
    <property type="entry name" value="ACP-like"/>
    <property type="match status" value="1"/>
</dbReference>
<dbReference type="Gene3D" id="3.10.129.110">
    <property type="entry name" value="Polyketide synthase dehydratase"/>
    <property type="match status" value="1"/>
</dbReference>
<dbReference type="InterPro" id="IPR013217">
    <property type="entry name" value="Methyltransf_12"/>
</dbReference>
<evidence type="ECO:0000313" key="11">
    <source>
        <dbReference type="EMBL" id="AFO67256.1"/>
    </source>
</evidence>
<evidence type="ECO:0000256" key="1">
    <source>
        <dbReference type="ARBA" id="ARBA00022450"/>
    </source>
</evidence>
<evidence type="ECO:0000256" key="2">
    <source>
        <dbReference type="ARBA" id="ARBA00022553"/>
    </source>
</evidence>
<dbReference type="Pfam" id="PF08242">
    <property type="entry name" value="Methyltransf_12"/>
    <property type="match status" value="1"/>
</dbReference>
<comment type="caution">
    <text evidence="6">Lacks conserved residue(s) required for the propagation of feature annotation.</text>
</comment>
<evidence type="ECO:0000256" key="4">
    <source>
        <dbReference type="ARBA" id="ARBA00023268"/>
    </source>
</evidence>
<dbReference type="SUPFAM" id="SSF51735">
    <property type="entry name" value="NAD(P)-binding Rossmann-fold domains"/>
    <property type="match status" value="1"/>
</dbReference>
<organism evidence="11">
    <name type="scientific">Hypogymnia physodes</name>
    <dbReference type="NCBI Taxonomy" id="87259"/>
    <lineage>
        <taxon>Eukaryota</taxon>
        <taxon>Fungi</taxon>
        <taxon>Dikarya</taxon>
        <taxon>Ascomycota</taxon>
        <taxon>Pezizomycotina</taxon>
        <taxon>Lecanoromycetes</taxon>
        <taxon>OSLEUM clade</taxon>
        <taxon>Lecanoromycetidae</taxon>
        <taxon>Lecanorales</taxon>
        <taxon>Lecanorineae</taxon>
        <taxon>Parmeliaceae</taxon>
        <taxon>Hypogymnia</taxon>
    </lineage>
</organism>
<dbReference type="InterPro" id="IPR036736">
    <property type="entry name" value="ACP-like_sf"/>
</dbReference>
<dbReference type="SUPFAM" id="SSF52151">
    <property type="entry name" value="FabD/lysophospholipase-like"/>
    <property type="match status" value="1"/>
</dbReference>
<dbReference type="Pfam" id="PF00550">
    <property type="entry name" value="PP-binding"/>
    <property type="match status" value="1"/>
</dbReference>
<dbReference type="GO" id="GO:0044550">
    <property type="term" value="P:secondary metabolite biosynthetic process"/>
    <property type="evidence" value="ECO:0007669"/>
    <property type="project" value="UniProtKB-ARBA"/>
</dbReference>
<feature type="domain" description="Ketosynthase family 3 (KS3)" evidence="9">
    <location>
        <begin position="187"/>
        <end position="597"/>
    </location>
</feature>
<dbReference type="InterPro" id="IPR006162">
    <property type="entry name" value="Ppantetheine_attach_site"/>
</dbReference>
<dbReference type="SMART" id="SM00825">
    <property type="entry name" value="PKS_KS"/>
    <property type="match status" value="1"/>
</dbReference>
<dbReference type="InterPro" id="IPR016036">
    <property type="entry name" value="Malonyl_transacylase_ACP-bd"/>
</dbReference>
<feature type="domain" description="Carrier" evidence="8">
    <location>
        <begin position="1390"/>
        <end position="1464"/>
    </location>
</feature>
<dbReference type="InterPro" id="IPR020841">
    <property type="entry name" value="PKS_Beta-ketoAc_synthase_dom"/>
</dbReference>
<keyword evidence="3" id="KW-0808">Transferase</keyword>
<accession>I7DFY0</accession>
<dbReference type="Pfam" id="PF00109">
    <property type="entry name" value="ketoacyl-synt"/>
    <property type="match status" value="1"/>
</dbReference>
<dbReference type="SUPFAM" id="SSF53335">
    <property type="entry name" value="S-adenosyl-L-methionine-dependent methyltransferases"/>
    <property type="match status" value="1"/>
</dbReference>
<evidence type="ECO:0000256" key="3">
    <source>
        <dbReference type="ARBA" id="ARBA00022679"/>
    </source>
</evidence>
<feature type="region of interest" description="Disordered" evidence="7">
    <location>
        <begin position="1359"/>
        <end position="1381"/>
    </location>
</feature>
<dbReference type="SUPFAM" id="SSF53901">
    <property type="entry name" value="Thiolase-like"/>
    <property type="match status" value="1"/>
</dbReference>
<dbReference type="InterPro" id="IPR036291">
    <property type="entry name" value="NAD(P)-bd_dom_sf"/>
</dbReference>
<name>I7DFY0_9LECA</name>
<dbReference type="InterPro" id="IPR042104">
    <property type="entry name" value="PKS_dehydratase_sf"/>
</dbReference>
<dbReference type="InterPro" id="IPR014031">
    <property type="entry name" value="Ketoacyl_synth_C"/>
</dbReference>
<dbReference type="PROSITE" id="PS52019">
    <property type="entry name" value="PKS_MFAS_DH"/>
    <property type="match status" value="1"/>
</dbReference>
<dbReference type="SUPFAM" id="SSF47336">
    <property type="entry name" value="ACP-like"/>
    <property type="match status" value="1"/>
</dbReference>
<feature type="region of interest" description="Disordered" evidence="7">
    <location>
        <begin position="1564"/>
        <end position="1588"/>
    </location>
</feature>
<evidence type="ECO:0000256" key="7">
    <source>
        <dbReference type="SAM" id="MobiDB-lite"/>
    </source>
</evidence>
<dbReference type="PANTHER" id="PTHR45681">
    <property type="entry name" value="POLYKETIDE SYNTHASE 44-RELATED"/>
    <property type="match status" value="1"/>
</dbReference>
<evidence type="ECO:0000259" key="8">
    <source>
        <dbReference type="PROSITE" id="PS50075"/>
    </source>
</evidence>
<dbReference type="Pfam" id="PF18558">
    <property type="entry name" value="HTH_51"/>
    <property type="match status" value="1"/>
</dbReference>
<dbReference type="Gene3D" id="3.40.366.10">
    <property type="entry name" value="Malonyl-Coenzyme A Acyl Carrier Protein, domain 2"/>
    <property type="match status" value="1"/>
</dbReference>
<dbReference type="PROSITE" id="PS50075">
    <property type="entry name" value="CARRIER"/>
    <property type="match status" value="1"/>
</dbReference>
<dbReference type="InterPro" id="IPR009081">
    <property type="entry name" value="PP-bd_ACP"/>
</dbReference>
<feature type="domain" description="PKS/mFAS DH" evidence="10">
    <location>
        <begin position="1087"/>
        <end position="1401"/>
    </location>
</feature>
<proteinExistence type="predicted"/>
<keyword evidence="5" id="KW-0012">Acyltransferase</keyword>
<feature type="compositionally biased region" description="Polar residues" evidence="7">
    <location>
        <begin position="1475"/>
        <end position="1491"/>
    </location>
</feature>